<dbReference type="GO" id="GO:0046872">
    <property type="term" value="F:metal ion binding"/>
    <property type="evidence" value="ECO:0007669"/>
    <property type="project" value="UniProtKB-KW"/>
</dbReference>
<dbReference type="AlphaFoldDB" id="A0A838CQM8"/>
<dbReference type="Proteomes" id="UP000571017">
    <property type="component" value="Unassembled WGS sequence"/>
</dbReference>
<organism evidence="9 10">
    <name type="scientific">Halobacillus locisalis</name>
    <dbReference type="NCBI Taxonomy" id="220753"/>
    <lineage>
        <taxon>Bacteria</taxon>
        <taxon>Bacillati</taxon>
        <taxon>Bacillota</taxon>
        <taxon>Bacilli</taxon>
        <taxon>Bacillales</taxon>
        <taxon>Bacillaceae</taxon>
        <taxon>Halobacillus</taxon>
    </lineage>
</organism>
<keyword evidence="10" id="KW-1185">Reference proteome</keyword>
<dbReference type="SUPFAM" id="SSF53448">
    <property type="entry name" value="Nucleotide-diphospho-sugar transferases"/>
    <property type="match status" value="1"/>
</dbReference>
<keyword evidence="6" id="KW-0342">GTP-binding</keyword>
<reference evidence="9 10" key="1">
    <citation type="journal article" date="2004" name="Extremophiles">
        <title>Halobacillus locisalis sp. nov., a halophilic bacterium isolated from a marine solar saltern of the Yellow Sea in Korea.</title>
        <authorList>
            <person name="Yoon J.H."/>
            <person name="Kang K.H."/>
            <person name="Oh T.K."/>
            <person name="Park Y.H."/>
        </authorList>
    </citation>
    <scope>NUCLEOTIDE SEQUENCE [LARGE SCALE GENOMIC DNA]</scope>
    <source>
        <strain evidence="9 10">KCTC 3788</strain>
    </source>
</reference>
<dbReference type="InterPro" id="IPR013482">
    <property type="entry name" value="Molybde_CF_guanTrfase"/>
</dbReference>
<evidence type="ECO:0000256" key="6">
    <source>
        <dbReference type="ARBA" id="ARBA00023134"/>
    </source>
</evidence>
<keyword evidence="2 9" id="KW-0808">Transferase</keyword>
<evidence type="ECO:0000313" key="10">
    <source>
        <dbReference type="Proteomes" id="UP000571017"/>
    </source>
</evidence>
<keyword evidence="4" id="KW-0547">Nucleotide-binding</keyword>
<dbReference type="InterPro" id="IPR029044">
    <property type="entry name" value="Nucleotide-diphossugar_trans"/>
</dbReference>
<keyword evidence="5" id="KW-0460">Magnesium</keyword>
<evidence type="ECO:0000256" key="3">
    <source>
        <dbReference type="ARBA" id="ARBA00022723"/>
    </source>
</evidence>
<dbReference type="InterPro" id="IPR025877">
    <property type="entry name" value="MobA-like_NTP_Trfase"/>
</dbReference>
<sequence>MGEDKASLMLGGQTVLNRIAQELRQVTPSMIVNSNETRKGYEVKGDLFQDAGPLGGLHAGMYEESADWFIVSACDTPFIQKAVYHYLLEQRTEAPQAIIPVYQGRHQPLSGIYHKSVFEPLGSLLSEGERKMTRLFGDISVMYVDTFTGLSSTLLERHFFNMNTPEEYRQAEKMVKTF</sequence>
<dbReference type="Gene3D" id="3.90.550.10">
    <property type="entry name" value="Spore Coat Polysaccharide Biosynthesis Protein SpsA, Chain A"/>
    <property type="match status" value="1"/>
</dbReference>
<keyword evidence="3" id="KW-0479">Metal-binding</keyword>
<accession>A0A838CQM8</accession>
<evidence type="ECO:0000256" key="7">
    <source>
        <dbReference type="ARBA" id="ARBA00023150"/>
    </source>
</evidence>
<dbReference type="GO" id="GO:0005525">
    <property type="term" value="F:GTP binding"/>
    <property type="evidence" value="ECO:0007669"/>
    <property type="project" value="UniProtKB-KW"/>
</dbReference>
<comment type="caution">
    <text evidence="9">The sequence shown here is derived from an EMBL/GenBank/DDBJ whole genome shotgun (WGS) entry which is preliminary data.</text>
</comment>
<dbReference type="EMBL" id="JACEFG010000001">
    <property type="protein sequence ID" value="MBA2173936.1"/>
    <property type="molecule type" value="Genomic_DNA"/>
</dbReference>
<dbReference type="PANTHER" id="PTHR19136:SF81">
    <property type="entry name" value="MOLYBDENUM COFACTOR GUANYLYLTRANSFERASE"/>
    <property type="match status" value="1"/>
</dbReference>
<evidence type="ECO:0000313" key="9">
    <source>
        <dbReference type="EMBL" id="MBA2173936.1"/>
    </source>
</evidence>
<evidence type="ECO:0000256" key="1">
    <source>
        <dbReference type="ARBA" id="ARBA00022490"/>
    </source>
</evidence>
<keyword evidence="1" id="KW-0963">Cytoplasm</keyword>
<evidence type="ECO:0000259" key="8">
    <source>
        <dbReference type="Pfam" id="PF12804"/>
    </source>
</evidence>
<dbReference type="PANTHER" id="PTHR19136">
    <property type="entry name" value="MOLYBDENUM COFACTOR GUANYLYLTRANSFERASE"/>
    <property type="match status" value="1"/>
</dbReference>
<feature type="domain" description="MobA-like NTP transferase" evidence="8">
    <location>
        <begin position="1"/>
        <end position="133"/>
    </location>
</feature>
<dbReference type="GO" id="GO:0006777">
    <property type="term" value="P:Mo-molybdopterin cofactor biosynthetic process"/>
    <property type="evidence" value="ECO:0007669"/>
    <property type="project" value="UniProtKB-KW"/>
</dbReference>
<gene>
    <name evidence="9" type="ORF">H0266_03385</name>
</gene>
<dbReference type="CDD" id="cd02503">
    <property type="entry name" value="MobA"/>
    <property type="match status" value="1"/>
</dbReference>
<dbReference type="Pfam" id="PF12804">
    <property type="entry name" value="NTP_transf_3"/>
    <property type="match status" value="1"/>
</dbReference>
<name>A0A838CQM8_9BACI</name>
<keyword evidence="9" id="KW-0548">Nucleotidyltransferase</keyword>
<evidence type="ECO:0000256" key="2">
    <source>
        <dbReference type="ARBA" id="ARBA00022679"/>
    </source>
</evidence>
<evidence type="ECO:0000256" key="5">
    <source>
        <dbReference type="ARBA" id="ARBA00022842"/>
    </source>
</evidence>
<evidence type="ECO:0000256" key="4">
    <source>
        <dbReference type="ARBA" id="ARBA00022741"/>
    </source>
</evidence>
<dbReference type="GO" id="GO:0016779">
    <property type="term" value="F:nucleotidyltransferase activity"/>
    <property type="evidence" value="ECO:0007669"/>
    <property type="project" value="UniProtKB-KW"/>
</dbReference>
<protein>
    <submittedName>
        <fullName evidence="9">Molybdenum cofactor guanylyltransferase</fullName>
    </submittedName>
</protein>
<proteinExistence type="predicted"/>
<keyword evidence="7" id="KW-0501">Molybdenum cofactor biosynthesis</keyword>